<feature type="transmembrane region" description="Helical" evidence="1">
    <location>
        <begin position="20"/>
        <end position="46"/>
    </location>
</feature>
<sequence length="121" mass="15038">MLYLFFFFLYLYIHTYTSYLFFIYYIFLYILMYIINILMMFFTLFMRAEKRCNKLKSYPFFLNHIIHFNKLTKNNCFNKYKNKSQPKYHIKSNMEKHDSPFIVVYVTTPSKEVAEKVKTKM</sequence>
<dbReference type="AlphaFoldDB" id="A0A0L0D0F4"/>
<organism evidence="2 3">
    <name type="scientific">Plasmodium falciparum RAJ116</name>
    <dbReference type="NCBI Taxonomy" id="580058"/>
    <lineage>
        <taxon>Eukaryota</taxon>
        <taxon>Sar</taxon>
        <taxon>Alveolata</taxon>
        <taxon>Apicomplexa</taxon>
        <taxon>Aconoidasida</taxon>
        <taxon>Haemosporida</taxon>
        <taxon>Plasmodiidae</taxon>
        <taxon>Plasmodium</taxon>
        <taxon>Plasmodium (Laverania)</taxon>
    </lineage>
</organism>
<dbReference type="OrthoDB" id="2017693at2759"/>
<reference evidence="3" key="1">
    <citation type="submission" date="2015-07" db="EMBL/GenBank/DDBJ databases">
        <title>Annotation of Plasmodium falciparum RAJ116.</title>
        <authorList>
            <consortium name="The Broad Institute Genome Sequencing Platform"/>
            <person name="Volkman S.K."/>
            <person name="Neafsey D.E."/>
            <person name="Dash A.P."/>
            <person name="Chitnis C.E."/>
            <person name="Hartl D.L."/>
            <person name="Young S.K."/>
            <person name="Zeng Q."/>
            <person name="Koehrsen M."/>
            <person name="Alvarado L."/>
            <person name="Berlin A."/>
            <person name="Borenstein D."/>
            <person name="Chapman S.B."/>
            <person name="Chen Z."/>
            <person name="Engels R."/>
            <person name="Freedman E."/>
            <person name="Gellesch M."/>
            <person name="Goldberg J."/>
            <person name="Griggs A."/>
            <person name="Gujja S."/>
            <person name="Heilman E.R."/>
            <person name="Heiman D.I."/>
            <person name="Howarth C."/>
            <person name="Jen D."/>
            <person name="Larson L."/>
            <person name="Mehta T."/>
            <person name="Neiman D."/>
            <person name="Park D."/>
            <person name="Pearson M."/>
            <person name="Roberts A."/>
            <person name="Saif S."/>
            <person name="Shea T."/>
            <person name="Shenoy N."/>
            <person name="Sisk P."/>
            <person name="Stolte C."/>
            <person name="Sykes S."/>
            <person name="Walk T."/>
            <person name="White J."/>
            <person name="Yandava C."/>
            <person name="Haas B."/>
            <person name="Henn M.R."/>
            <person name="Nusbaum C."/>
            <person name="Birren B."/>
        </authorList>
    </citation>
    <scope>NUCLEOTIDE SEQUENCE [LARGE SCALE GENOMIC DNA]</scope>
    <source>
        <strain evidence="3">RAJ116</strain>
    </source>
</reference>
<dbReference type="EMBL" id="GG664401">
    <property type="protein sequence ID" value="KNC37149.1"/>
    <property type="molecule type" value="Genomic_DNA"/>
</dbReference>
<reference evidence="3" key="2">
    <citation type="submission" date="2015-07" db="EMBL/GenBank/DDBJ databases">
        <title>The genome sequence of Plasmodium falciparum RAJ116.</title>
        <authorList>
            <consortium name="The Broad Institute Genome Sequencing Platform"/>
            <person name="Volkman S.K."/>
            <person name="Neafsey D.E."/>
            <person name="Dash A.P."/>
            <person name="Chitnis C.E."/>
            <person name="Hartl D.L."/>
            <person name="Young S.K."/>
            <person name="Kodira C.D."/>
            <person name="Zeng Q."/>
            <person name="Koehrsen M."/>
            <person name="Godfrey P."/>
            <person name="Alvarado L."/>
            <person name="Berlin A."/>
            <person name="Borenstein D."/>
            <person name="Chen Z."/>
            <person name="Engels R."/>
            <person name="Freedman E."/>
            <person name="Gellesch M."/>
            <person name="Goldberg J."/>
            <person name="Griggs A."/>
            <person name="Gujja S."/>
            <person name="Heiman D."/>
            <person name="Hepburn T."/>
            <person name="Howarth C."/>
            <person name="Jen D."/>
            <person name="Larson L."/>
            <person name="Lewis B."/>
            <person name="Mehta T."/>
            <person name="Park D."/>
            <person name="Pearson M."/>
            <person name="Roberts A."/>
            <person name="Saif S."/>
            <person name="Shea T."/>
            <person name="Shenoy N."/>
            <person name="Sisk P."/>
            <person name="Stolte C."/>
            <person name="Sykes S."/>
            <person name="Walk T."/>
            <person name="White J."/>
            <person name="Yandava C."/>
            <person name="Wirth D.F."/>
            <person name="Nusbaum C."/>
            <person name="Birren B."/>
        </authorList>
    </citation>
    <scope>NUCLEOTIDE SEQUENCE [LARGE SCALE GENOMIC DNA]</scope>
    <source>
        <strain evidence="3">RAJ116</strain>
    </source>
</reference>
<evidence type="ECO:0000313" key="2">
    <source>
        <dbReference type="EMBL" id="KNC37149.1"/>
    </source>
</evidence>
<gene>
    <name evidence="2" type="ORF">PFLG_02479</name>
</gene>
<dbReference type="Proteomes" id="UP000054566">
    <property type="component" value="Unassembled WGS sequence"/>
</dbReference>
<keyword evidence="1" id="KW-0472">Membrane</keyword>
<protein>
    <submittedName>
        <fullName evidence="2">Uncharacterized protein</fullName>
    </submittedName>
</protein>
<keyword evidence="1" id="KW-1133">Transmembrane helix</keyword>
<keyword evidence="1" id="KW-0812">Transmembrane</keyword>
<proteinExistence type="predicted"/>
<evidence type="ECO:0000256" key="1">
    <source>
        <dbReference type="SAM" id="Phobius"/>
    </source>
</evidence>
<name>A0A0L0D0F4_PLAFA</name>
<evidence type="ECO:0000313" key="3">
    <source>
        <dbReference type="Proteomes" id="UP000054566"/>
    </source>
</evidence>
<accession>A0A0L0D0F4</accession>